<dbReference type="EMBL" id="LPNN01000002">
    <property type="protein sequence ID" value="OEJ91729.1"/>
    <property type="molecule type" value="Genomic_DNA"/>
</dbReference>
<organism evidence="4 5">
    <name type="scientific">Hanseniaspora uvarum</name>
    <name type="common">Yeast</name>
    <name type="synonym">Kloeckera apiculata</name>
    <dbReference type="NCBI Taxonomy" id="29833"/>
    <lineage>
        <taxon>Eukaryota</taxon>
        <taxon>Fungi</taxon>
        <taxon>Dikarya</taxon>
        <taxon>Ascomycota</taxon>
        <taxon>Saccharomycotina</taxon>
        <taxon>Saccharomycetes</taxon>
        <taxon>Saccharomycodales</taxon>
        <taxon>Saccharomycodaceae</taxon>
        <taxon>Hanseniaspora</taxon>
    </lineage>
</organism>
<name>A0A1E5RY65_HANUV</name>
<dbReference type="SUPFAM" id="SSF89550">
    <property type="entry name" value="PHP domain-like"/>
    <property type="match status" value="1"/>
</dbReference>
<accession>A0A1E5RY65</accession>
<dbReference type="GO" id="GO:0003723">
    <property type="term" value="F:RNA binding"/>
    <property type="evidence" value="ECO:0007669"/>
    <property type="project" value="TreeGrafter"/>
</dbReference>
<protein>
    <submittedName>
        <fullName evidence="4">Ribonuclease P/MRP protein subunit RPP1</fullName>
    </submittedName>
</protein>
<dbReference type="PANTHER" id="PTHR13031:SF0">
    <property type="entry name" value="RIBONUCLEASE P PROTEIN SUBUNIT P30"/>
    <property type="match status" value="1"/>
</dbReference>
<dbReference type="GO" id="GO:0005655">
    <property type="term" value="C:nucleolar ribonuclease P complex"/>
    <property type="evidence" value="ECO:0007669"/>
    <property type="project" value="TreeGrafter"/>
</dbReference>
<dbReference type="Gene3D" id="3.20.20.140">
    <property type="entry name" value="Metal-dependent hydrolases"/>
    <property type="match status" value="1"/>
</dbReference>
<dbReference type="Pfam" id="PF01876">
    <property type="entry name" value="RNase_P_p30"/>
    <property type="match status" value="1"/>
</dbReference>
<dbReference type="VEuPathDB" id="FungiDB:AWRI3580_g937"/>
<dbReference type="Proteomes" id="UP000095358">
    <property type="component" value="Unassembled WGS sequence"/>
</dbReference>
<dbReference type="InterPro" id="IPR016195">
    <property type="entry name" value="Pol/histidinol_Pase-like"/>
</dbReference>
<dbReference type="OrthoDB" id="17948at2759"/>
<proteinExistence type="inferred from homology"/>
<keyword evidence="5" id="KW-1185">Reference proteome</keyword>
<evidence type="ECO:0000313" key="4">
    <source>
        <dbReference type="EMBL" id="OEJ91729.1"/>
    </source>
</evidence>
<sequence length="333" mass="38181">MAKSQHMQCDLNIPFPKIVNKENLDKLELILHTLIELNYTHVAINKQLSPKMYYTPSKKQKQQMTPKDLQNLEEYDLKADLETYFKQFEILEQKFKSKQLKLFTRVTVEIDDPNQLGSIFINLNSPSAKNRFDLVAILPLSEKGLAFLTNNNGSGSNSTSIDILTFDYANYFNGFHLKHKTMNGITRRGIKVEILYSSIFNNLNQSNLKFINNSKQVIRCCRKGIKTCIISSGATQNIYLRGKIAIESILDFLGLKPDVYSRMLKENPISSLLNGRLRVKSYQQTIATGIDVMMKDPEIEREGYEVVNGFVVKSNIEENLEDKLEPPTKKLKK</sequence>
<keyword evidence="3" id="KW-0819">tRNA processing</keyword>
<dbReference type="AlphaFoldDB" id="A0A1E5RY65"/>
<comment type="subcellular location">
    <subcellularLocation>
        <location evidence="1">Nucleus</location>
    </subcellularLocation>
</comment>
<comment type="caution">
    <text evidence="4">The sequence shown here is derived from an EMBL/GenBank/DDBJ whole genome shotgun (WGS) entry which is preliminary data.</text>
</comment>
<dbReference type="InterPro" id="IPR002738">
    <property type="entry name" value="RNase_P_p30"/>
</dbReference>
<dbReference type="GO" id="GO:0008033">
    <property type="term" value="P:tRNA processing"/>
    <property type="evidence" value="ECO:0007669"/>
    <property type="project" value="UniProtKB-KW"/>
</dbReference>
<evidence type="ECO:0000256" key="1">
    <source>
        <dbReference type="ARBA" id="ARBA00004123"/>
    </source>
</evidence>
<reference evidence="5" key="1">
    <citation type="journal article" date="2016" name="Genome Announc.">
        <title>Genome sequences of three species of Hanseniaspora isolated from spontaneous wine fermentations.</title>
        <authorList>
            <person name="Sternes P.R."/>
            <person name="Lee D."/>
            <person name="Kutyna D.R."/>
            <person name="Borneman A.R."/>
        </authorList>
    </citation>
    <scope>NUCLEOTIDE SEQUENCE [LARGE SCALE GENOMIC DNA]</scope>
    <source>
        <strain evidence="5">AWRI3580</strain>
    </source>
</reference>
<evidence type="ECO:0000256" key="3">
    <source>
        <dbReference type="ARBA" id="ARBA00022694"/>
    </source>
</evidence>
<evidence type="ECO:0000313" key="5">
    <source>
        <dbReference type="Proteomes" id="UP000095358"/>
    </source>
</evidence>
<gene>
    <name evidence="4" type="ORF">AWRI3580_g937</name>
</gene>
<evidence type="ECO:0000256" key="2">
    <source>
        <dbReference type="ARBA" id="ARBA00007331"/>
    </source>
</evidence>
<comment type="similarity">
    <text evidence="2">Belongs to the eukaryotic/archaeal RNase P protein component 3 family.</text>
</comment>
<dbReference type="STRING" id="29833.A0A1E5RY65"/>
<dbReference type="PANTHER" id="PTHR13031">
    <property type="entry name" value="RIBONUCLEASE P SUBUNIT P30"/>
    <property type="match status" value="1"/>
</dbReference>